<sequence>PKPYYIKALREKVCLFLCYQPNDSIEQIKSNLCKALENKKTPKEVRLLIESDRPGEYTPLEDTKSIENGAVVYFVYLETIEGHWEPVNVIQPQLDDEVEEPVVTKKEKGKRKA</sequence>
<dbReference type="OrthoDB" id="428577at2759"/>
<feature type="non-terminal residue" evidence="1">
    <location>
        <position position="1"/>
    </location>
</feature>
<evidence type="ECO:0000313" key="2">
    <source>
        <dbReference type="Proteomes" id="UP000253551"/>
    </source>
</evidence>
<evidence type="ECO:0000313" key="1">
    <source>
        <dbReference type="EMBL" id="RCI03862.1"/>
    </source>
</evidence>
<accession>A0A367KPS8</accession>
<comment type="caution">
    <text evidence="1">The sequence shown here is derived from an EMBL/GenBank/DDBJ whole genome shotgun (WGS) entry which is preliminary data.</text>
</comment>
<name>A0A367KPS8_RHIST</name>
<organism evidence="1 2">
    <name type="scientific">Rhizopus stolonifer</name>
    <name type="common">Rhizopus nigricans</name>
    <dbReference type="NCBI Taxonomy" id="4846"/>
    <lineage>
        <taxon>Eukaryota</taxon>
        <taxon>Fungi</taxon>
        <taxon>Fungi incertae sedis</taxon>
        <taxon>Mucoromycota</taxon>
        <taxon>Mucoromycotina</taxon>
        <taxon>Mucoromycetes</taxon>
        <taxon>Mucorales</taxon>
        <taxon>Mucorineae</taxon>
        <taxon>Rhizopodaceae</taxon>
        <taxon>Rhizopus</taxon>
    </lineage>
</organism>
<proteinExistence type="predicted"/>
<dbReference type="STRING" id="4846.A0A367KPS8"/>
<dbReference type="EMBL" id="PJQM01000870">
    <property type="protein sequence ID" value="RCI03862.1"/>
    <property type="molecule type" value="Genomic_DNA"/>
</dbReference>
<dbReference type="AlphaFoldDB" id="A0A367KPS8"/>
<protein>
    <recommendedName>
        <fullName evidence="3">Ubiquitin-like domain-containing protein</fullName>
    </recommendedName>
</protein>
<reference evidence="1 2" key="1">
    <citation type="journal article" date="2018" name="G3 (Bethesda)">
        <title>Phylogenetic and Phylogenomic Definition of Rhizopus Species.</title>
        <authorList>
            <person name="Gryganskyi A.P."/>
            <person name="Golan J."/>
            <person name="Dolatabadi S."/>
            <person name="Mondo S."/>
            <person name="Robb S."/>
            <person name="Idnurm A."/>
            <person name="Muszewska A."/>
            <person name="Steczkiewicz K."/>
            <person name="Masonjones S."/>
            <person name="Liao H.L."/>
            <person name="Gajdeczka M.T."/>
            <person name="Anike F."/>
            <person name="Vuek A."/>
            <person name="Anishchenko I.M."/>
            <person name="Voigt K."/>
            <person name="de Hoog G.S."/>
            <person name="Smith M.E."/>
            <person name="Heitman J."/>
            <person name="Vilgalys R."/>
            <person name="Stajich J.E."/>
        </authorList>
    </citation>
    <scope>NUCLEOTIDE SEQUENCE [LARGE SCALE GENOMIC DNA]</scope>
    <source>
        <strain evidence="1 2">LSU 92-RS-03</strain>
    </source>
</reference>
<gene>
    <name evidence="1" type="ORF">CU098_012992</name>
</gene>
<keyword evidence="2" id="KW-1185">Reference proteome</keyword>
<evidence type="ECO:0008006" key="3">
    <source>
        <dbReference type="Google" id="ProtNLM"/>
    </source>
</evidence>
<dbReference type="Proteomes" id="UP000253551">
    <property type="component" value="Unassembled WGS sequence"/>
</dbReference>